<name>A0ABV6QXF6_9ACTN</name>
<keyword evidence="1" id="KW-1133">Transmembrane helix</keyword>
<proteinExistence type="predicted"/>
<gene>
    <name evidence="2" type="ORF">ACFFGN_34995</name>
</gene>
<evidence type="ECO:0000313" key="2">
    <source>
        <dbReference type="EMBL" id="MFC0629326.1"/>
    </source>
</evidence>
<accession>A0ABV6QXF6</accession>
<comment type="caution">
    <text evidence="2">The sequence shown here is derived from an EMBL/GenBank/DDBJ whole genome shotgun (WGS) entry which is preliminary data.</text>
</comment>
<evidence type="ECO:0000313" key="3">
    <source>
        <dbReference type="Proteomes" id="UP001589890"/>
    </source>
</evidence>
<evidence type="ECO:0000256" key="1">
    <source>
        <dbReference type="SAM" id="Phobius"/>
    </source>
</evidence>
<keyword evidence="1" id="KW-0472">Membrane</keyword>
<feature type="transmembrane region" description="Helical" evidence="1">
    <location>
        <begin position="25"/>
        <end position="45"/>
    </location>
</feature>
<feature type="transmembrane region" description="Helical" evidence="1">
    <location>
        <begin position="65"/>
        <end position="87"/>
    </location>
</feature>
<protein>
    <submittedName>
        <fullName evidence="2">Uncharacterized protein</fullName>
    </submittedName>
</protein>
<dbReference type="Proteomes" id="UP001589890">
    <property type="component" value="Unassembled WGS sequence"/>
</dbReference>
<reference evidence="2 3" key="1">
    <citation type="submission" date="2024-09" db="EMBL/GenBank/DDBJ databases">
        <authorList>
            <person name="Sun Q."/>
            <person name="Mori K."/>
        </authorList>
    </citation>
    <scope>NUCLEOTIDE SEQUENCE [LARGE SCALE GENOMIC DNA]</scope>
    <source>
        <strain evidence="2 3">CGMCC 1.15906</strain>
    </source>
</reference>
<organism evidence="2 3">
    <name type="scientific">Kribbella deserti</name>
    <dbReference type="NCBI Taxonomy" id="1926257"/>
    <lineage>
        <taxon>Bacteria</taxon>
        <taxon>Bacillati</taxon>
        <taxon>Actinomycetota</taxon>
        <taxon>Actinomycetes</taxon>
        <taxon>Propionibacteriales</taxon>
        <taxon>Kribbellaceae</taxon>
        <taxon>Kribbella</taxon>
    </lineage>
</organism>
<dbReference type="EMBL" id="JBHLTC010000050">
    <property type="protein sequence ID" value="MFC0629326.1"/>
    <property type="molecule type" value="Genomic_DNA"/>
</dbReference>
<keyword evidence="3" id="KW-1185">Reference proteome</keyword>
<dbReference type="RefSeq" id="WP_380057214.1">
    <property type="nucleotide sequence ID" value="NZ_JBHLTC010000050.1"/>
</dbReference>
<keyword evidence="1" id="KW-0812">Transmembrane</keyword>
<sequence>MSRGSMNDPVASPAMVEMVKRMTGLWAVLTTILFGGAAIQIFAWWDAQANDLAGGPRGGYSSDAMFPWFFVVPAVLAGLWTTYRGVASARLYGRLKRQLD</sequence>